<dbReference type="GO" id="GO:0042995">
    <property type="term" value="C:cell projection"/>
    <property type="evidence" value="ECO:0007669"/>
    <property type="project" value="UniProtKB-SubCell"/>
</dbReference>
<dbReference type="GO" id="GO:0007274">
    <property type="term" value="P:neuromuscular synaptic transmission"/>
    <property type="evidence" value="ECO:0007669"/>
    <property type="project" value="TreeGrafter"/>
</dbReference>
<dbReference type="FunCoup" id="A0A6L2P944">
    <property type="interactions" value="891"/>
</dbReference>
<feature type="region of interest" description="Disordered" evidence="12">
    <location>
        <begin position="816"/>
        <end position="841"/>
    </location>
</feature>
<dbReference type="GO" id="GO:0051495">
    <property type="term" value="P:positive regulation of cytoskeleton organization"/>
    <property type="evidence" value="ECO:0007669"/>
    <property type="project" value="UniProtKB-ARBA"/>
</dbReference>
<dbReference type="InterPro" id="IPR036028">
    <property type="entry name" value="SH3-like_dom_sf"/>
</dbReference>
<evidence type="ECO:0000256" key="10">
    <source>
        <dbReference type="PROSITE-ProRule" id="PRU00192"/>
    </source>
</evidence>
<dbReference type="Gene3D" id="1.20.1270.60">
    <property type="entry name" value="Arfaptin homology (AH) domain/BAR domain"/>
    <property type="match status" value="1"/>
</dbReference>
<name>A0A6L2P944_COPFO</name>
<reference evidence="16" key="1">
    <citation type="submission" date="2020-01" db="EMBL/GenBank/DDBJ databases">
        <title>Draft genome sequence of the Termite Coptotermes fromosanus.</title>
        <authorList>
            <person name="Itakura S."/>
            <person name="Yosikawa Y."/>
            <person name="Umezawa K."/>
        </authorList>
    </citation>
    <scope>NUCLEOTIDE SEQUENCE [LARGE SCALE GENOMIC DNA]</scope>
</reference>
<dbReference type="GO" id="GO:0030833">
    <property type="term" value="P:regulation of actin filament polymerization"/>
    <property type="evidence" value="ECO:0007669"/>
    <property type="project" value="TreeGrafter"/>
</dbReference>
<evidence type="ECO:0000259" key="14">
    <source>
        <dbReference type="PROSITE" id="PS51741"/>
    </source>
</evidence>
<accession>A0A6L2P944</accession>
<evidence type="ECO:0000256" key="3">
    <source>
        <dbReference type="ARBA" id="ARBA00022443"/>
    </source>
</evidence>
<feature type="compositionally biased region" description="Acidic residues" evidence="12">
    <location>
        <begin position="941"/>
        <end position="955"/>
    </location>
</feature>
<keyword evidence="6 11" id="KW-0175">Coiled coil</keyword>
<keyword evidence="8" id="KW-0966">Cell projection</keyword>
<evidence type="ECO:0000256" key="9">
    <source>
        <dbReference type="ARBA" id="ARBA00023329"/>
    </source>
</evidence>
<organism evidence="15 16">
    <name type="scientific">Coptotermes formosanus</name>
    <name type="common">Formosan subterranean termite</name>
    <dbReference type="NCBI Taxonomy" id="36987"/>
    <lineage>
        <taxon>Eukaryota</taxon>
        <taxon>Metazoa</taxon>
        <taxon>Ecdysozoa</taxon>
        <taxon>Arthropoda</taxon>
        <taxon>Hexapoda</taxon>
        <taxon>Insecta</taxon>
        <taxon>Pterygota</taxon>
        <taxon>Neoptera</taxon>
        <taxon>Polyneoptera</taxon>
        <taxon>Dictyoptera</taxon>
        <taxon>Blattodea</taxon>
        <taxon>Blattoidea</taxon>
        <taxon>Termitoidae</taxon>
        <taxon>Rhinotermitidae</taxon>
        <taxon>Coptotermes</taxon>
    </lineage>
</organism>
<keyword evidence="7" id="KW-0446">Lipid-binding</keyword>
<dbReference type="Proteomes" id="UP000502823">
    <property type="component" value="Unassembled WGS sequence"/>
</dbReference>
<keyword evidence="4" id="KW-0597">Phosphoprotein</keyword>
<keyword evidence="5" id="KW-0677">Repeat</keyword>
<feature type="domain" description="F-BAR" evidence="14">
    <location>
        <begin position="120"/>
        <end position="348"/>
    </location>
</feature>
<dbReference type="SMART" id="SM00326">
    <property type="entry name" value="SH3"/>
    <property type="match status" value="2"/>
</dbReference>
<dbReference type="InterPro" id="IPR035460">
    <property type="entry name" value="FCHSD_SH3_1"/>
</dbReference>
<dbReference type="Pfam" id="PF14604">
    <property type="entry name" value="SH3_9"/>
    <property type="match status" value="1"/>
</dbReference>
<dbReference type="FunFam" id="2.30.30.40:FF:000107">
    <property type="entry name" value="FCH and double SH3 domains 1"/>
    <property type="match status" value="1"/>
</dbReference>
<keyword evidence="16" id="KW-1185">Reference proteome</keyword>
<dbReference type="FunFam" id="2.30.30.40:FF:000033">
    <property type="entry name" value="FCH and double SH3 domains protein 2"/>
    <property type="match status" value="1"/>
</dbReference>
<feature type="compositionally biased region" description="Polar residues" evidence="12">
    <location>
        <begin position="995"/>
        <end position="1011"/>
    </location>
</feature>
<dbReference type="PRINTS" id="PR00452">
    <property type="entry name" value="SH3DOMAIN"/>
</dbReference>
<sequence length="1044" mass="116163">MYSVTASIRPDQYERRWRAELNAGSTEPAGPPQDHAATAAEGELRQVPEAPAYRAGDKAAGKEPARVRTPGGHSPPAHGRPKRLTNYWTDKESPEIHVRRRRVRAYDQCVGGCGGLGLALLKISSAFLNRKIPNIPDIKTEGGEEKWNMWNVWRTVLEENEKLARARLAAVEVFHQQIADDAKVLKAHKVQTARKSAEQLVVIQKELQACVQDVDKTKKFYFDEEHSAHDVRDKEEKLKKKKGSFFQSITSLQKNSAKVTSKREALEEKSTGARNDYLLSLAAANAHQTRYFVVDLQSTMQAMENGVYDKVAEYLMLIGRTELLTCSATQTSFTRIRDQAQQLTREYNLQCVYLFYPVLKQHIQYEFEPCDNDTVDKVTADHASAVVSLSREAKRWAARIARETNNIRECTRKLQVFQQLRDSGQKIDPNDQNGPDLETKIEELRVTIRRSETAKLKAEARIECLRAGGVSVDEWMQEVDNLSVQDIPRSTSSLSIRTDASGTGEPPTYDSLYDSDADQAGEVTSIPRKGSESGVPEDEKDDAGPEVDGEWAMVEQERQRLEQLTAGWDDPTQVDWGPDEGDAVTGAHEGEMEVVQPPPTVDITIEPGQIYKCIALYNYTAQNPDELSIVENEQLEVVGEGDGDGWLRARNYRGEEGYVPHNYLDVDHDDQADQGGGSNYQLVSQISFSSVDYTVDEQEGVKTQDQPIFQRDGLESYCLALYDYEATCPEELSFTEGKVIRVLRKVVHGVDDGWWEGELDGRTGLFPSLVVEECREDGEPLTPQEEDETPGSAPPVFTPPDVPTFLLAPQQVIITQATPVTEQPSPKRNREPETPDPSVEGGFEMQLSQGQYQHYDSQFQENVAPAITVDECPTIAIEDDDEEVIPQVEEPLQSTVDTDCDKPETPPLQDDSFGLGVAQIVITAATPMMEEPDQPFPPPPTEEEVQVSEQTEEADQPSLSEEVTVAEVTEELDDPTDSAPFRIGSSTGSDEDSYTGPSTAENSQSQPTEQPKTFAGSALGENNVPDELEPHQLAQLQDLKESNA</sequence>
<evidence type="ECO:0000256" key="1">
    <source>
        <dbReference type="ARBA" id="ARBA00004316"/>
    </source>
</evidence>
<dbReference type="FunFam" id="1.20.1270.60:FF:000039">
    <property type="entry name" value="FCH and double SH3 domains protein"/>
    <property type="match status" value="1"/>
</dbReference>
<dbReference type="OrthoDB" id="10065861at2759"/>
<dbReference type="GO" id="GO:0061024">
    <property type="term" value="P:membrane organization"/>
    <property type="evidence" value="ECO:0007669"/>
    <property type="project" value="UniProtKB-ARBA"/>
</dbReference>
<dbReference type="SUPFAM" id="SSF50044">
    <property type="entry name" value="SH3-domain"/>
    <property type="match status" value="2"/>
</dbReference>
<evidence type="ECO:0000313" key="15">
    <source>
        <dbReference type="EMBL" id="GFG28774.1"/>
    </source>
</evidence>
<dbReference type="GO" id="GO:0008289">
    <property type="term" value="F:lipid binding"/>
    <property type="evidence" value="ECO:0007669"/>
    <property type="project" value="UniProtKB-KW"/>
</dbReference>
<dbReference type="PROSITE" id="PS51741">
    <property type="entry name" value="F_BAR"/>
    <property type="match status" value="1"/>
</dbReference>
<dbReference type="PROSITE" id="PS50002">
    <property type="entry name" value="SH3"/>
    <property type="match status" value="2"/>
</dbReference>
<keyword evidence="9" id="KW-0968">Cytoplasmic vesicle</keyword>
<dbReference type="InterPro" id="IPR031160">
    <property type="entry name" value="F_BAR_dom"/>
</dbReference>
<dbReference type="GO" id="GO:0031594">
    <property type="term" value="C:neuromuscular junction"/>
    <property type="evidence" value="ECO:0007669"/>
    <property type="project" value="TreeGrafter"/>
</dbReference>
<feature type="region of interest" description="Disordered" evidence="12">
    <location>
        <begin position="493"/>
        <end position="547"/>
    </location>
</feature>
<feature type="compositionally biased region" description="Acidic residues" evidence="12">
    <location>
        <begin position="535"/>
        <end position="547"/>
    </location>
</feature>
<comment type="caution">
    <text evidence="15">The sequence shown here is derived from an EMBL/GenBank/DDBJ whole genome shotgun (WGS) entry which is preliminary data.</text>
</comment>
<keyword evidence="3 10" id="KW-0728">SH3 domain</keyword>
<feature type="region of interest" description="Disordered" evidence="12">
    <location>
        <begin position="1"/>
        <end position="85"/>
    </location>
</feature>
<gene>
    <name evidence="15" type="ORF">Cfor_03011</name>
</gene>
<dbReference type="CDD" id="cd11762">
    <property type="entry name" value="SH3_FCHSD_2"/>
    <property type="match status" value="1"/>
</dbReference>
<dbReference type="PANTHER" id="PTHR15735">
    <property type="entry name" value="FCH AND DOUBLE SH3 DOMAINS PROTEIN"/>
    <property type="match status" value="1"/>
</dbReference>
<protein>
    <recommendedName>
        <fullName evidence="17">SH3 domain-containing protein</fullName>
    </recommendedName>
</protein>
<feature type="domain" description="SH3" evidence="13">
    <location>
        <begin position="713"/>
        <end position="776"/>
    </location>
</feature>
<feature type="compositionally biased region" description="Basic and acidic residues" evidence="12">
    <location>
        <begin position="55"/>
        <end position="66"/>
    </location>
</feature>
<evidence type="ECO:0000256" key="4">
    <source>
        <dbReference type="ARBA" id="ARBA00022553"/>
    </source>
</evidence>
<feature type="domain" description="SH3" evidence="13">
    <location>
        <begin position="608"/>
        <end position="669"/>
    </location>
</feature>
<evidence type="ECO:0000256" key="12">
    <source>
        <dbReference type="SAM" id="MobiDB-lite"/>
    </source>
</evidence>
<dbReference type="EMBL" id="BLKM01009919">
    <property type="protein sequence ID" value="GFG28774.1"/>
    <property type="molecule type" value="Genomic_DNA"/>
</dbReference>
<evidence type="ECO:0000256" key="6">
    <source>
        <dbReference type="ARBA" id="ARBA00023054"/>
    </source>
</evidence>
<dbReference type="Pfam" id="PF00018">
    <property type="entry name" value="SH3_1"/>
    <property type="match status" value="1"/>
</dbReference>
<dbReference type="GO" id="GO:0055037">
    <property type="term" value="C:recycling endosome"/>
    <property type="evidence" value="ECO:0007669"/>
    <property type="project" value="TreeGrafter"/>
</dbReference>
<proteinExistence type="predicted"/>
<dbReference type="GO" id="GO:1902905">
    <property type="term" value="P:positive regulation of supramolecular fiber organization"/>
    <property type="evidence" value="ECO:0007669"/>
    <property type="project" value="UniProtKB-ARBA"/>
</dbReference>
<dbReference type="InterPro" id="IPR027267">
    <property type="entry name" value="AH/BAR_dom_sf"/>
</dbReference>
<dbReference type="CDD" id="cd11761">
    <property type="entry name" value="SH3_FCHSD_1"/>
    <property type="match status" value="1"/>
</dbReference>
<feature type="compositionally biased region" description="Polar residues" evidence="12">
    <location>
        <begin position="816"/>
        <end position="826"/>
    </location>
</feature>
<dbReference type="Gene3D" id="2.30.30.40">
    <property type="entry name" value="SH3 Domains"/>
    <property type="match status" value="2"/>
</dbReference>
<evidence type="ECO:0000259" key="13">
    <source>
        <dbReference type="PROSITE" id="PS50002"/>
    </source>
</evidence>
<dbReference type="AlphaFoldDB" id="A0A6L2P944"/>
<evidence type="ECO:0000256" key="11">
    <source>
        <dbReference type="PROSITE-ProRule" id="PRU01077"/>
    </source>
</evidence>
<feature type="region of interest" description="Disordered" evidence="12">
    <location>
        <begin position="891"/>
        <end position="1044"/>
    </location>
</feature>
<dbReference type="PANTHER" id="PTHR15735:SF21">
    <property type="entry name" value="PROTEIN NERVOUS WRECK"/>
    <property type="match status" value="1"/>
</dbReference>
<evidence type="ECO:0008006" key="17">
    <source>
        <dbReference type="Google" id="ProtNLM"/>
    </source>
</evidence>
<dbReference type="SUPFAM" id="SSF103657">
    <property type="entry name" value="BAR/IMD domain-like"/>
    <property type="match status" value="1"/>
</dbReference>
<evidence type="ECO:0000256" key="7">
    <source>
        <dbReference type="ARBA" id="ARBA00023121"/>
    </source>
</evidence>
<dbReference type="InParanoid" id="A0A6L2P944"/>
<dbReference type="InterPro" id="IPR001452">
    <property type="entry name" value="SH3_domain"/>
</dbReference>
<feature type="region of interest" description="Disordered" evidence="12">
    <location>
        <begin position="775"/>
        <end position="796"/>
    </location>
</feature>
<comment type="subcellular location">
    <subcellularLocation>
        <location evidence="1">Cell projection</location>
    </subcellularLocation>
    <subcellularLocation>
        <location evidence="2">Cytoplasmic vesicle</location>
    </subcellularLocation>
</comment>
<evidence type="ECO:0000256" key="2">
    <source>
        <dbReference type="ARBA" id="ARBA00004541"/>
    </source>
</evidence>
<evidence type="ECO:0000256" key="8">
    <source>
        <dbReference type="ARBA" id="ARBA00023273"/>
    </source>
</evidence>
<evidence type="ECO:0000313" key="16">
    <source>
        <dbReference type="Proteomes" id="UP000502823"/>
    </source>
</evidence>
<evidence type="ECO:0000256" key="5">
    <source>
        <dbReference type="ARBA" id="ARBA00022737"/>
    </source>
</evidence>